<dbReference type="GeneID" id="97485522"/>
<name>A0A1E7N6W0_KITAU</name>
<dbReference type="InterPro" id="IPR036388">
    <property type="entry name" value="WH-like_DNA-bd_sf"/>
</dbReference>
<comment type="caution">
    <text evidence="2">The sequence shown here is derived from an EMBL/GenBank/DDBJ whole genome shotgun (WGS) entry which is preliminary data.</text>
</comment>
<dbReference type="SUPFAM" id="SSF53335">
    <property type="entry name" value="S-adenosyl-L-methionine-dependent methyltransferases"/>
    <property type="match status" value="1"/>
</dbReference>
<reference evidence="2" key="3">
    <citation type="submission" date="2016-08" db="EMBL/GenBank/DDBJ databases">
        <title>Sequencing, Assembly and Comparative Genomics of S. aureofaciens ATCC 10762.</title>
        <authorList>
            <person name="Gradnigo J.S."/>
            <person name="Johnson N."/>
            <person name="Somerville G.A."/>
        </authorList>
    </citation>
    <scope>NUCLEOTIDE SEQUENCE [LARGE SCALE GENOMIC DNA]</scope>
    <source>
        <strain evidence="2">ATCC 10762</strain>
    </source>
</reference>
<accession>A0A1E7N6W0</accession>
<reference evidence="1" key="5">
    <citation type="submission" date="2020-09" db="EMBL/GenBank/DDBJ databases">
        <authorList>
            <person name="Sun Q."/>
            <person name="Ohkuma M."/>
        </authorList>
    </citation>
    <scope>NUCLEOTIDE SEQUENCE</scope>
    <source>
        <strain evidence="1">JCM 4434</strain>
    </source>
</reference>
<evidence type="ECO:0000313" key="3">
    <source>
        <dbReference type="Proteomes" id="UP000037395"/>
    </source>
</evidence>
<evidence type="ECO:0008006" key="4">
    <source>
        <dbReference type="Google" id="ProtNLM"/>
    </source>
</evidence>
<protein>
    <recommendedName>
        <fullName evidence="4">SAM-dependent methyltransferase</fullName>
    </recommendedName>
</protein>
<dbReference type="RefSeq" id="WP_030289710.1">
    <property type="nucleotide sequence ID" value="NZ_BMUB01000004.1"/>
</dbReference>
<dbReference type="EMBL" id="JPRF03000026">
    <property type="protein sequence ID" value="OEV36431.1"/>
    <property type="molecule type" value="Genomic_DNA"/>
</dbReference>
<gene>
    <name evidence="1" type="ORF">GCM10010502_24060</name>
    <name evidence="2" type="ORF">HS99_0029255</name>
</gene>
<dbReference type="InterPro" id="IPR029063">
    <property type="entry name" value="SAM-dependent_MTases_sf"/>
</dbReference>
<reference evidence="3" key="4">
    <citation type="submission" date="2016-08" db="EMBL/GenBank/DDBJ databases">
        <title>Sequencing, assembly and comparative genomics of S. aureofaciens ATCC 10762.</title>
        <authorList>
            <person name="Gradnigo J.S."/>
            <person name="Johnson N."/>
            <person name="Somerville G.A."/>
        </authorList>
    </citation>
    <scope>NUCLEOTIDE SEQUENCE [LARGE SCALE GENOMIC DNA]</scope>
    <source>
        <strain evidence="3">ATCC 10762 / DSM 40127 / CCM 3239 / JCM 4008 / LMG 5968 / NBRC 12843 / NCIMB 8234 / A-377</strain>
    </source>
</reference>
<dbReference type="OrthoDB" id="3205990at2"/>
<evidence type="ECO:0000313" key="2">
    <source>
        <dbReference type="EMBL" id="OEV36431.1"/>
    </source>
</evidence>
<evidence type="ECO:0000313" key="1">
    <source>
        <dbReference type="EMBL" id="GGU71501.1"/>
    </source>
</evidence>
<organism evidence="2 3">
    <name type="scientific">Kitasatospora aureofaciens</name>
    <name type="common">Streptomyces aureofaciens</name>
    <dbReference type="NCBI Taxonomy" id="1894"/>
    <lineage>
        <taxon>Bacteria</taxon>
        <taxon>Bacillati</taxon>
        <taxon>Actinomycetota</taxon>
        <taxon>Actinomycetes</taxon>
        <taxon>Kitasatosporales</taxon>
        <taxon>Streptomycetaceae</taxon>
        <taxon>Kitasatospora</taxon>
    </lineage>
</organism>
<accession>A0A8H9HJT9</accession>
<keyword evidence="3" id="KW-1185">Reference proteome</keyword>
<dbReference type="AlphaFoldDB" id="A0A1E7N6W0"/>
<dbReference type="Proteomes" id="UP000037395">
    <property type="component" value="Unassembled WGS sequence"/>
</dbReference>
<dbReference type="Proteomes" id="UP000610124">
    <property type="component" value="Unassembled WGS sequence"/>
</dbReference>
<reference evidence="1" key="1">
    <citation type="journal article" date="2014" name="Int. J. Syst. Evol. Microbiol.">
        <title>Complete genome sequence of Corynebacterium casei LMG S-19264T (=DSM 44701T), isolated from a smear-ripened cheese.</title>
        <authorList>
            <consortium name="US DOE Joint Genome Institute (JGI-PGF)"/>
            <person name="Walter F."/>
            <person name="Albersmeier A."/>
            <person name="Kalinowski J."/>
            <person name="Ruckert C."/>
        </authorList>
    </citation>
    <scope>NUCLEOTIDE SEQUENCE</scope>
    <source>
        <strain evidence="1">JCM 4434</strain>
    </source>
</reference>
<dbReference type="Gene3D" id="3.40.50.150">
    <property type="entry name" value="Vaccinia Virus protein VP39"/>
    <property type="match status" value="1"/>
</dbReference>
<proteinExistence type="predicted"/>
<reference evidence="2 3" key="2">
    <citation type="submission" date="2014-07" db="EMBL/GenBank/DDBJ databases">
        <authorList>
            <person name="Zhang J.E."/>
            <person name="Yang H."/>
            <person name="Guo J."/>
            <person name="Deng Z."/>
            <person name="Luo H."/>
            <person name="Luo M."/>
            <person name="Zhao B."/>
        </authorList>
    </citation>
    <scope>NUCLEOTIDE SEQUENCE [LARGE SCALE GENOMIC DNA]</scope>
    <source>
        <strain evidence="2">ATCC 10762</strain>
        <strain evidence="3">ATCC 10762 / DSM 40127 / CCM 3239 / JCM 4008 / LMG 5968 / NBRC 12843 / NCIMB 8234 / A-377</strain>
    </source>
</reference>
<dbReference type="EMBL" id="BMUB01000004">
    <property type="protein sequence ID" value="GGU71501.1"/>
    <property type="molecule type" value="Genomic_DNA"/>
</dbReference>
<dbReference type="KEGG" id="kau:B6264_28360"/>
<sequence length="348" mass="37104">MQTAVIPDSWRGVTPAPISSTDAYNGFIAANVIFALDRIGVLEQIGRGEPLSAAALTAGSGDTARTEAVLRAAADYGYLKADGAGFLPTEAGIEIASARGYFTWAVGGYHDVFGRAGHLSTGSHRYNEDVYRDEAMVALGSAQCDQSLFAAQLTDVLSGIDFRTIADLGSGTSARVRRVVSQREGSRGLGIDISRPATEIARADIAAAGMQDRVTAVRADVLGLLGTQIDNDAEAAEVAEVDTVMSFFLLHDLLADPTTRSSIFTRMREAFPKAHTFVLGDTMLRGPGESQSAMPVFSVGFELAHAMMGVPLHTKETYERLFADAGLRIDRVEALATPHSWLYVLQAD</sequence>
<dbReference type="Gene3D" id="1.10.10.10">
    <property type="entry name" value="Winged helix-like DNA-binding domain superfamily/Winged helix DNA-binding domain"/>
    <property type="match status" value="1"/>
</dbReference>